<proteinExistence type="predicted"/>
<evidence type="ECO:0000256" key="1">
    <source>
        <dbReference type="SAM" id="MobiDB-lite"/>
    </source>
</evidence>
<dbReference type="RefSeq" id="XP_003036815.1">
    <property type="nucleotide sequence ID" value="XM_003036769.1"/>
</dbReference>
<feature type="compositionally biased region" description="Polar residues" evidence="1">
    <location>
        <begin position="154"/>
        <end position="164"/>
    </location>
</feature>
<dbReference type="STRING" id="578458.D8PK07"/>
<feature type="compositionally biased region" description="Basic and acidic residues" evidence="1">
    <location>
        <begin position="102"/>
        <end position="111"/>
    </location>
</feature>
<dbReference type="eggNOG" id="ENOG502RBWJ">
    <property type="taxonomic scope" value="Eukaryota"/>
</dbReference>
<feature type="non-terminal residue" evidence="2">
    <location>
        <position position="722"/>
    </location>
</feature>
<dbReference type="SUPFAM" id="SSF69322">
    <property type="entry name" value="Tricorn protease domain 2"/>
    <property type="match status" value="1"/>
</dbReference>
<feature type="region of interest" description="Disordered" evidence="1">
    <location>
        <begin position="505"/>
        <end position="545"/>
    </location>
</feature>
<dbReference type="Proteomes" id="UP000007431">
    <property type="component" value="Unassembled WGS sequence"/>
</dbReference>
<feature type="compositionally biased region" description="Basic residues" evidence="1">
    <location>
        <begin position="302"/>
        <end position="312"/>
    </location>
</feature>
<gene>
    <name evidence="2" type="ORF">SCHCODRAFT_103081</name>
</gene>
<reference evidence="2 3" key="1">
    <citation type="journal article" date="2010" name="Nat. Biotechnol.">
        <title>Genome sequence of the model mushroom Schizophyllum commune.</title>
        <authorList>
            <person name="Ohm R.A."/>
            <person name="de Jong J.F."/>
            <person name="Lugones L.G."/>
            <person name="Aerts A."/>
            <person name="Kothe E."/>
            <person name="Stajich J.E."/>
            <person name="de Vries R.P."/>
            <person name="Record E."/>
            <person name="Levasseur A."/>
            <person name="Baker S.E."/>
            <person name="Bartholomew K.A."/>
            <person name="Coutinho P.M."/>
            <person name="Erdmann S."/>
            <person name="Fowler T.J."/>
            <person name="Gathman A.C."/>
            <person name="Lombard V."/>
            <person name="Henrissat B."/>
            <person name="Knabe N."/>
            <person name="Kuees U."/>
            <person name="Lilly W.W."/>
            <person name="Lindquist E."/>
            <person name="Lucas S."/>
            <person name="Magnuson J.K."/>
            <person name="Piumi F."/>
            <person name="Raudaskoski M."/>
            <person name="Salamov A."/>
            <person name="Schmutz J."/>
            <person name="Schwarze F.W.M.R."/>
            <person name="vanKuyk P.A."/>
            <person name="Horton J.S."/>
            <person name="Grigoriev I.V."/>
            <person name="Woesten H.A.B."/>
        </authorList>
    </citation>
    <scope>NUCLEOTIDE SEQUENCE [LARGE SCALE GENOMIC DNA]</scope>
    <source>
        <strain evidence="3">H4-8 / FGSC 9210</strain>
    </source>
</reference>
<evidence type="ECO:0000313" key="3">
    <source>
        <dbReference type="Proteomes" id="UP000007431"/>
    </source>
</evidence>
<protein>
    <submittedName>
        <fullName evidence="2">Uncharacterized protein</fullName>
    </submittedName>
</protein>
<organism evidence="3">
    <name type="scientific">Schizophyllum commune (strain H4-8 / FGSC 9210)</name>
    <name type="common">Split gill fungus</name>
    <dbReference type="NCBI Taxonomy" id="578458"/>
    <lineage>
        <taxon>Eukaryota</taxon>
        <taxon>Fungi</taxon>
        <taxon>Dikarya</taxon>
        <taxon>Basidiomycota</taxon>
        <taxon>Agaricomycotina</taxon>
        <taxon>Agaricomycetes</taxon>
        <taxon>Agaricomycetidae</taxon>
        <taxon>Agaricales</taxon>
        <taxon>Schizophyllaceae</taxon>
        <taxon>Schizophyllum</taxon>
    </lineage>
</organism>
<dbReference type="InParanoid" id="D8PK07"/>
<dbReference type="VEuPathDB" id="FungiDB:SCHCODRAFT_02540143"/>
<feature type="compositionally biased region" description="Acidic residues" evidence="1">
    <location>
        <begin position="505"/>
        <end position="514"/>
    </location>
</feature>
<dbReference type="OMA" id="HVEDACI"/>
<feature type="region of interest" description="Disordered" evidence="1">
    <location>
        <begin position="39"/>
        <end position="324"/>
    </location>
</feature>
<dbReference type="EMBL" id="GL377302">
    <property type="protein sequence ID" value="EFJ01913.1"/>
    <property type="molecule type" value="Genomic_DNA"/>
</dbReference>
<dbReference type="AlphaFoldDB" id="D8PK07"/>
<dbReference type="GeneID" id="9588296"/>
<dbReference type="OrthoDB" id="1897642at2759"/>
<feature type="compositionally biased region" description="Low complexity" evidence="1">
    <location>
        <begin position="65"/>
        <end position="88"/>
    </location>
</feature>
<dbReference type="HOGENOM" id="CLU_383177_0_0_1"/>
<name>D8PK07_SCHCM</name>
<dbReference type="KEGG" id="scm:SCHCO_02540143"/>
<feature type="compositionally biased region" description="Low complexity" evidence="1">
    <location>
        <begin position="259"/>
        <end position="283"/>
    </location>
</feature>
<feature type="compositionally biased region" description="Low complexity" evidence="1">
    <location>
        <begin position="169"/>
        <end position="191"/>
    </location>
</feature>
<feature type="compositionally biased region" description="Low complexity" evidence="1">
    <location>
        <begin position="227"/>
        <end position="251"/>
    </location>
</feature>
<evidence type="ECO:0000313" key="2">
    <source>
        <dbReference type="EMBL" id="EFJ01913.1"/>
    </source>
</evidence>
<feature type="compositionally biased region" description="Acidic residues" evidence="1">
    <location>
        <begin position="284"/>
        <end position="295"/>
    </location>
</feature>
<feature type="region of interest" description="Disordered" evidence="1">
    <location>
        <begin position="1"/>
        <end position="23"/>
    </location>
</feature>
<keyword evidence="3" id="KW-1185">Reference proteome</keyword>
<feature type="compositionally biased region" description="Basic and acidic residues" evidence="1">
    <location>
        <begin position="1"/>
        <end position="17"/>
    </location>
</feature>
<sequence>MVPVKREVTKESPEGSSKRLCTPAIRQQFGRDCSIRAGEDEIAGGVPYVVHVRRRGTAKGDSSRDAPSSSSRDTPTTNSRPPSRSIPSGKSEDPVDLTDESLLGKREESPLHIDLTWDEEDESKPTLNASVPPPNPSIPPSGATTPSPGHMISFSRTAGPSSDGSKPHSISGPKPSSLSSTYPSQSTSRSPASQGPRSGRPMSRNATPGPSRLRGQPMNTQPPSRAPPSAASNATQTRSPSVRPSRAAAAVGIRTPAVGSRTGSSTPSQSSRQSLSPSYISSDSESDSSSSEDDSERTSERQRKRPTHRTQGRRTFPDYTIPHKRPDVDLWPAASVPKAAHAAARRILVSSASKEYPIMTVSRRGDLQFFRPYEPEDEFEAMGEAKLTRLAGKSIPSEGRNLIEDACVTAKGRMVVAYHNGPVQIAYIEISSDHPRLIPALENAPHTPITRKKRPDTTTTCLTPAVGPGKDGFFTGGWDKHIFSWAFDHDPTDADTIDLTAESSDMDISDDEGDSSVGAGDSNAGADDSRGRVHTAHGRTTTTTASSSLIRTKVLQLAAVPRALANAGNRLFVGYQQTLVSMDLARPAAALATSKLSNSVQQMHVNKAEERVIMLETDHRDHQNQLYDTREGFDKPPVVQFGHRTHEQGHTFYKGDFWLSYFVRGYPDHSLRVWDIRNVKTPVLTRTTSCVVTHAVFQPGSAGTVLAFGKSDVFCTDVKRDG</sequence>
<accession>D8PK07</accession>